<gene>
    <name evidence="8" type="ORF">A2785_00315</name>
</gene>
<evidence type="ECO:0000313" key="8">
    <source>
        <dbReference type="EMBL" id="OGY16378.1"/>
    </source>
</evidence>
<evidence type="ECO:0000256" key="5">
    <source>
        <dbReference type="ARBA" id="ARBA00023136"/>
    </source>
</evidence>
<keyword evidence="4 6" id="KW-1133">Transmembrane helix</keyword>
<dbReference type="PROSITE" id="PS51352">
    <property type="entry name" value="THIOREDOXIN_2"/>
    <property type="match status" value="1"/>
</dbReference>
<feature type="transmembrane region" description="Helical" evidence="6">
    <location>
        <begin position="116"/>
        <end position="146"/>
    </location>
</feature>
<dbReference type="GO" id="GO:0005886">
    <property type="term" value="C:plasma membrane"/>
    <property type="evidence" value="ECO:0007669"/>
    <property type="project" value="UniProtKB-SubCell"/>
</dbReference>
<dbReference type="Pfam" id="PF02683">
    <property type="entry name" value="DsbD_TM"/>
    <property type="match status" value="1"/>
</dbReference>
<feature type="transmembrane region" description="Helical" evidence="6">
    <location>
        <begin position="196"/>
        <end position="212"/>
    </location>
</feature>
<accession>A0A1G1VLV9</accession>
<dbReference type="CDD" id="cd03012">
    <property type="entry name" value="TlpA_like_DipZ_like"/>
    <property type="match status" value="1"/>
</dbReference>
<feature type="transmembrane region" description="Helical" evidence="6">
    <location>
        <begin position="6"/>
        <end position="29"/>
    </location>
</feature>
<dbReference type="GO" id="GO:0016491">
    <property type="term" value="F:oxidoreductase activity"/>
    <property type="evidence" value="ECO:0007669"/>
    <property type="project" value="InterPro"/>
</dbReference>
<keyword evidence="2" id="KW-1003">Cell membrane</keyword>
<name>A0A1G1VLV9_9BACT</name>
<evidence type="ECO:0000256" key="1">
    <source>
        <dbReference type="ARBA" id="ARBA00004651"/>
    </source>
</evidence>
<feature type="transmembrane region" description="Helical" evidence="6">
    <location>
        <begin position="152"/>
        <end position="175"/>
    </location>
</feature>
<dbReference type="InterPro" id="IPR000866">
    <property type="entry name" value="AhpC/TSA"/>
</dbReference>
<evidence type="ECO:0000256" key="6">
    <source>
        <dbReference type="SAM" id="Phobius"/>
    </source>
</evidence>
<proteinExistence type="predicted"/>
<dbReference type="PANTHER" id="PTHR42852:SF13">
    <property type="entry name" value="PROTEIN DIPZ"/>
    <property type="match status" value="1"/>
</dbReference>
<dbReference type="InterPro" id="IPR050553">
    <property type="entry name" value="Thioredoxin_ResA/DsbE_sf"/>
</dbReference>
<organism evidence="8 9">
    <name type="scientific">Candidatus Chisholmbacteria bacterium RIFCSPHIGHO2_01_FULL_49_18</name>
    <dbReference type="NCBI Taxonomy" id="1797590"/>
    <lineage>
        <taxon>Bacteria</taxon>
        <taxon>Candidatus Chisholmiibacteriota</taxon>
    </lineage>
</organism>
<evidence type="ECO:0000313" key="9">
    <source>
        <dbReference type="Proteomes" id="UP000179069"/>
    </source>
</evidence>
<dbReference type="Gene3D" id="2.60.120.260">
    <property type="entry name" value="Galactose-binding domain-like"/>
    <property type="match status" value="1"/>
</dbReference>
<dbReference type="Gene3D" id="3.40.30.10">
    <property type="entry name" value="Glutaredoxin"/>
    <property type="match status" value="1"/>
</dbReference>
<dbReference type="GO" id="GO:0016209">
    <property type="term" value="F:antioxidant activity"/>
    <property type="evidence" value="ECO:0007669"/>
    <property type="project" value="InterPro"/>
</dbReference>
<dbReference type="SUPFAM" id="SSF52833">
    <property type="entry name" value="Thioredoxin-like"/>
    <property type="match status" value="1"/>
</dbReference>
<reference evidence="8 9" key="1">
    <citation type="journal article" date="2016" name="Nat. Commun.">
        <title>Thousands of microbial genomes shed light on interconnected biogeochemical processes in an aquifer system.</title>
        <authorList>
            <person name="Anantharaman K."/>
            <person name="Brown C.T."/>
            <person name="Hug L.A."/>
            <person name="Sharon I."/>
            <person name="Castelle C.J."/>
            <person name="Probst A.J."/>
            <person name="Thomas B.C."/>
            <person name="Singh A."/>
            <person name="Wilkins M.J."/>
            <person name="Karaoz U."/>
            <person name="Brodie E.L."/>
            <person name="Williams K.H."/>
            <person name="Hubbard S.S."/>
            <person name="Banfield J.F."/>
        </authorList>
    </citation>
    <scope>NUCLEOTIDE SEQUENCE [LARGE SCALE GENOMIC DNA]</scope>
</reference>
<evidence type="ECO:0000256" key="2">
    <source>
        <dbReference type="ARBA" id="ARBA00022475"/>
    </source>
</evidence>
<keyword evidence="5 6" id="KW-0472">Membrane</keyword>
<feature type="transmembrane region" description="Helical" evidence="6">
    <location>
        <begin position="74"/>
        <end position="95"/>
    </location>
</feature>
<evidence type="ECO:0000256" key="4">
    <source>
        <dbReference type="ARBA" id="ARBA00022989"/>
    </source>
</evidence>
<dbReference type="Pfam" id="PF00578">
    <property type="entry name" value="AhpC-TSA"/>
    <property type="match status" value="1"/>
</dbReference>
<sequence length="573" mass="62943">MVVLIVFAFLAGIVTILSPCILPVLPIVLSSSIGGGKRRPFGVVAGFVASFTFFTLFLTLIVKAFGVRADGLRTLSIVIIFLFGVSLLVPQFQALSERLFSRLSGFMPRSQERQGFMGGLLVGISIGLLWTPCVGPILASVIALALTGEVTGTSVAITFAYALGTAIPMLAILFGGRRLLTKVPFLSKNGARIQKAFGVLMIATAVAIYFNADRTFQTYILEKLPGYGTGLTKIEEIPAVTRALRVLQAQPNSEDLGKPMFEMLDVEGTAPDFIAGGQWLNSPPLTLAELKGKVVLVDFWTYTCINCIRTLPYVQSWHEKYAGQGLVVVGVHTPEFEFEKNADNVKKAIADFGLTYPVMQDNEFATWRAYNNRYWPAKYLIDAKGNLRYHHFGEGRYDETEEVIQKLLTEAGFKVADQPVANPSYEIQARTPELYLGYGRIQYLASPEPLVKDSPAAYSAPGNLPQNFFSYQGIWELGEERANPSEGSGLRLNFEAKNVFLVISPKQGSGRFEVLLDGERVNSSDAGEDVVDGTVVVESDRLYDLIHLQTPGRHLLELRFLDGNLALFAFTFG</sequence>
<comment type="caution">
    <text evidence="8">The sequence shown here is derived from an EMBL/GenBank/DDBJ whole genome shotgun (WGS) entry which is preliminary data.</text>
</comment>
<keyword evidence="3 6" id="KW-0812">Transmembrane</keyword>
<evidence type="ECO:0000259" key="7">
    <source>
        <dbReference type="PROSITE" id="PS51352"/>
    </source>
</evidence>
<dbReference type="AlphaFoldDB" id="A0A1G1VLV9"/>
<dbReference type="PANTHER" id="PTHR42852">
    <property type="entry name" value="THIOL:DISULFIDE INTERCHANGE PROTEIN DSBE"/>
    <property type="match status" value="1"/>
</dbReference>
<dbReference type="GO" id="GO:0017004">
    <property type="term" value="P:cytochrome complex assembly"/>
    <property type="evidence" value="ECO:0007669"/>
    <property type="project" value="InterPro"/>
</dbReference>
<comment type="subcellular location">
    <subcellularLocation>
        <location evidence="1">Cell membrane</location>
        <topology evidence="1">Multi-pass membrane protein</topology>
    </subcellularLocation>
</comment>
<dbReference type="InterPro" id="IPR003834">
    <property type="entry name" value="Cyt_c_assmbl_TM_dom"/>
</dbReference>
<feature type="domain" description="Thioredoxin" evidence="7">
    <location>
        <begin position="264"/>
        <end position="409"/>
    </location>
</feature>
<dbReference type="EMBL" id="MHCI01000017">
    <property type="protein sequence ID" value="OGY16378.1"/>
    <property type="molecule type" value="Genomic_DNA"/>
</dbReference>
<dbReference type="InterPro" id="IPR036249">
    <property type="entry name" value="Thioredoxin-like_sf"/>
</dbReference>
<dbReference type="InterPro" id="IPR041017">
    <property type="entry name" value="Thioredoxin_10"/>
</dbReference>
<dbReference type="InterPro" id="IPR013766">
    <property type="entry name" value="Thioredoxin_domain"/>
</dbReference>
<feature type="transmembrane region" description="Helical" evidence="6">
    <location>
        <begin position="41"/>
        <end position="62"/>
    </location>
</feature>
<evidence type="ECO:0000256" key="3">
    <source>
        <dbReference type="ARBA" id="ARBA00022692"/>
    </source>
</evidence>
<protein>
    <recommendedName>
        <fullName evidence="7">Thioredoxin domain-containing protein</fullName>
    </recommendedName>
</protein>
<dbReference type="Proteomes" id="UP000179069">
    <property type="component" value="Unassembled WGS sequence"/>
</dbReference>
<dbReference type="Pfam" id="PF17991">
    <property type="entry name" value="Thioredoxin_10"/>
    <property type="match status" value="1"/>
</dbReference>